<reference evidence="1 2" key="1">
    <citation type="journal article" date="2019" name="Nat. Ecol. Evol.">
        <title>Megaphylogeny resolves global patterns of mushroom evolution.</title>
        <authorList>
            <person name="Varga T."/>
            <person name="Krizsan K."/>
            <person name="Foldi C."/>
            <person name="Dima B."/>
            <person name="Sanchez-Garcia M."/>
            <person name="Sanchez-Ramirez S."/>
            <person name="Szollosi G.J."/>
            <person name="Szarkandi J.G."/>
            <person name="Papp V."/>
            <person name="Albert L."/>
            <person name="Andreopoulos W."/>
            <person name="Angelini C."/>
            <person name="Antonin V."/>
            <person name="Barry K.W."/>
            <person name="Bougher N.L."/>
            <person name="Buchanan P."/>
            <person name="Buyck B."/>
            <person name="Bense V."/>
            <person name="Catcheside P."/>
            <person name="Chovatia M."/>
            <person name="Cooper J."/>
            <person name="Damon W."/>
            <person name="Desjardin D."/>
            <person name="Finy P."/>
            <person name="Geml J."/>
            <person name="Haridas S."/>
            <person name="Hughes K."/>
            <person name="Justo A."/>
            <person name="Karasinski D."/>
            <person name="Kautmanova I."/>
            <person name="Kiss B."/>
            <person name="Kocsube S."/>
            <person name="Kotiranta H."/>
            <person name="LaButti K.M."/>
            <person name="Lechner B.E."/>
            <person name="Liimatainen K."/>
            <person name="Lipzen A."/>
            <person name="Lukacs Z."/>
            <person name="Mihaltcheva S."/>
            <person name="Morgado L.N."/>
            <person name="Niskanen T."/>
            <person name="Noordeloos M.E."/>
            <person name="Ohm R.A."/>
            <person name="Ortiz-Santana B."/>
            <person name="Ovrebo C."/>
            <person name="Racz N."/>
            <person name="Riley R."/>
            <person name="Savchenko A."/>
            <person name="Shiryaev A."/>
            <person name="Soop K."/>
            <person name="Spirin V."/>
            <person name="Szebenyi C."/>
            <person name="Tomsovsky M."/>
            <person name="Tulloss R.E."/>
            <person name="Uehling J."/>
            <person name="Grigoriev I.V."/>
            <person name="Vagvolgyi C."/>
            <person name="Papp T."/>
            <person name="Martin F.M."/>
            <person name="Miettinen O."/>
            <person name="Hibbett D.S."/>
            <person name="Nagy L.G."/>
        </authorList>
    </citation>
    <scope>NUCLEOTIDE SEQUENCE [LARGE SCALE GENOMIC DNA]</scope>
    <source>
        <strain evidence="1 2">NL-1719</strain>
    </source>
</reference>
<protein>
    <submittedName>
        <fullName evidence="1">Uncharacterized protein</fullName>
    </submittedName>
</protein>
<accession>A0ACD3A7K2</accession>
<keyword evidence="2" id="KW-1185">Reference proteome</keyword>
<sequence>MLSILLTAALLFLSVEAALPPSPVSLVANTVEVQVRTESDCSGTDSQAIFVLVRSCLITLAVCFYQGIHPNIPDANASIFGRLWVHIKIVVFILIAPEAVICWAIRQYFGGREIANAINSIIPELHWSSMHGQFAQMGGFGRRDDERILYPATLIKLLQEGRLDPNQLRVPRGEIWDKGKQNILSKGFTALQISWFVLQFLAGWQNKLPISQLEVVTFSFIPFNYVITAFWWWKPFNALFPICVDVGPEPSLASTATPSAVDSSPSNSPVQDVVTQSSDADHLEEWKQLIGSPFATVIVPLLELGGNNEPNEKAKHVQTFYAERFRSGSQQYSIWTASCFLVMAMGAIPFLSWRSTFPTHTQEVLWRTAAVVSFVYPLVLLLSRIFVPKYMHTRIRPVTWRQKQGMRVIHFIYNILLIGLIAIILARFCLFVLAFLALHSLPPRTFDNVLWVSYIPHL</sequence>
<dbReference type="Proteomes" id="UP000308600">
    <property type="component" value="Unassembled WGS sequence"/>
</dbReference>
<evidence type="ECO:0000313" key="2">
    <source>
        <dbReference type="Proteomes" id="UP000308600"/>
    </source>
</evidence>
<proteinExistence type="predicted"/>
<organism evidence="1 2">
    <name type="scientific">Pluteus cervinus</name>
    <dbReference type="NCBI Taxonomy" id="181527"/>
    <lineage>
        <taxon>Eukaryota</taxon>
        <taxon>Fungi</taxon>
        <taxon>Dikarya</taxon>
        <taxon>Basidiomycota</taxon>
        <taxon>Agaricomycotina</taxon>
        <taxon>Agaricomycetes</taxon>
        <taxon>Agaricomycetidae</taxon>
        <taxon>Agaricales</taxon>
        <taxon>Pluteineae</taxon>
        <taxon>Pluteaceae</taxon>
        <taxon>Pluteus</taxon>
    </lineage>
</organism>
<gene>
    <name evidence="1" type="ORF">BDN72DRAFT_461762</name>
</gene>
<name>A0ACD3A7K2_9AGAR</name>
<evidence type="ECO:0000313" key="1">
    <source>
        <dbReference type="EMBL" id="TFK61379.1"/>
    </source>
</evidence>
<dbReference type="EMBL" id="ML208665">
    <property type="protein sequence ID" value="TFK61379.1"/>
    <property type="molecule type" value="Genomic_DNA"/>
</dbReference>